<keyword evidence="3" id="KW-1185">Reference proteome</keyword>
<dbReference type="EMBL" id="JABFJV010000380">
    <property type="protein sequence ID" value="NOK38893.1"/>
    <property type="molecule type" value="Genomic_DNA"/>
</dbReference>
<dbReference type="Proteomes" id="UP000563426">
    <property type="component" value="Unassembled WGS sequence"/>
</dbReference>
<sequence>MRFLLPLLVALTLSTPAAGEAPSPPPVVFALVVANNQGFAPGRARLQYADDDGAKYHEFFSMLSAPGDVVLLTGLDSDTRRLFPALEPQVRAPSSQNVAEAARALAARIAEVKRSGREVDFYFVFAGHGDVDQGRGFLELSDRAFDADDLQALLRQVDATRAHVILDSCNSFFVVSPRKAGGRRYATPEDMTRSLAQRLPAVGVLLSTSAEAEVYEWSELQSGVFSHVVRSGLMGAADADADGRVTYAELEAFASIAAREIPNPLFRPRLFALGPGRSPQATLVDLRAVRSAVTLRVDAVPPVRLTLRDAQGLRWADLNKEAGMPLALRLPPRVARGLEVERPGGPDTARAWSLGEVAPGATVELASFSPPMPMPPAARGVQEQLRSLFATPFGPEALAAFERARQAEPAPVYGISLAERERMRQLVETFTTVERDRRRTETILFGATLVSSVGTGAFLVAEGDRDSRVQGISALAVSLLFSGADLLQQLRREDPEALLREFHASQADAAADPGLAVARVDYRLNRFLAQERNIRRRLETVGWIYMGASALLLGIGEVRRANGSPGHDVREAERAALLAAVSATSNLLRARYTGSATEHLVRQWNSDPELRRLPRVAVVPSSGGAMLAVGGVF</sequence>
<keyword evidence="1" id="KW-0732">Signal</keyword>
<organism evidence="2 3">
    <name type="scientific">Corallococcus exercitus</name>
    <dbReference type="NCBI Taxonomy" id="2316736"/>
    <lineage>
        <taxon>Bacteria</taxon>
        <taxon>Pseudomonadati</taxon>
        <taxon>Myxococcota</taxon>
        <taxon>Myxococcia</taxon>
        <taxon>Myxococcales</taxon>
        <taxon>Cystobacterineae</taxon>
        <taxon>Myxococcaceae</taxon>
        <taxon>Corallococcus</taxon>
    </lineage>
</organism>
<name>A0A3A8HEU3_9BACT</name>
<evidence type="ECO:0000313" key="2">
    <source>
        <dbReference type="EMBL" id="NOK38893.1"/>
    </source>
</evidence>
<feature type="signal peptide" evidence="1">
    <location>
        <begin position="1"/>
        <end position="19"/>
    </location>
</feature>
<evidence type="ECO:0000256" key="1">
    <source>
        <dbReference type="SAM" id="SignalP"/>
    </source>
</evidence>
<dbReference type="RefSeq" id="WP_120529274.1">
    <property type="nucleotide sequence ID" value="NZ_JABFJV010000380.1"/>
</dbReference>
<gene>
    <name evidence="2" type="ORF">HMI49_37475</name>
</gene>
<protein>
    <recommendedName>
        <fullName evidence="4">Caspase family protein</fullName>
    </recommendedName>
</protein>
<feature type="chain" id="PRO_5044075918" description="Caspase family protein" evidence="1">
    <location>
        <begin position="20"/>
        <end position="633"/>
    </location>
</feature>
<evidence type="ECO:0008006" key="4">
    <source>
        <dbReference type="Google" id="ProtNLM"/>
    </source>
</evidence>
<accession>A0A3A8HEU3</accession>
<evidence type="ECO:0000313" key="3">
    <source>
        <dbReference type="Proteomes" id="UP000563426"/>
    </source>
</evidence>
<dbReference type="AlphaFoldDB" id="A0A3A8HEU3"/>
<dbReference type="PROSITE" id="PS00018">
    <property type="entry name" value="EF_HAND_1"/>
    <property type="match status" value="1"/>
</dbReference>
<comment type="caution">
    <text evidence="2">The sequence shown here is derived from an EMBL/GenBank/DDBJ whole genome shotgun (WGS) entry which is preliminary data.</text>
</comment>
<reference evidence="2 3" key="1">
    <citation type="submission" date="2020-05" db="EMBL/GenBank/DDBJ databases">
        <authorList>
            <person name="Whitworth D."/>
        </authorList>
    </citation>
    <scope>NUCLEOTIDE SEQUENCE [LARGE SCALE GENOMIC DNA]</scope>
    <source>
        <strain evidence="2 3">AB043B</strain>
    </source>
</reference>
<dbReference type="Gene3D" id="3.40.50.1460">
    <property type="match status" value="1"/>
</dbReference>
<dbReference type="OrthoDB" id="5523951at2"/>
<dbReference type="InterPro" id="IPR018247">
    <property type="entry name" value="EF_Hand_1_Ca_BS"/>
</dbReference>
<proteinExistence type="predicted"/>